<feature type="transmembrane region" description="Helical" evidence="1">
    <location>
        <begin position="93"/>
        <end position="111"/>
    </location>
</feature>
<accession>A0A8J5IDR4</accession>
<proteinExistence type="predicted"/>
<reference evidence="3" key="1">
    <citation type="submission" date="2021-01" db="EMBL/GenBank/DDBJ databases">
        <title>Phytophthora aleatoria, a newly-described species from Pinus radiata is distinct from Phytophthora cactorum isolates based on comparative genomics.</title>
        <authorList>
            <person name="Mcdougal R."/>
            <person name="Panda P."/>
            <person name="Williams N."/>
            <person name="Studholme D.J."/>
        </authorList>
    </citation>
    <scope>NUCLEOTIDE SEQUENCE</scope>
    <source>
        <strain evidence="3">NZFS 4037</strain>
    </source>
</reference>
<sequence length="125" mass="13852">MRFTSTLALFMAPFLWSWMNFTDAENTVLINNAAPASNVNIIVNKIRRHRGVQKLQDEERIEATDVGMANVLDPAHSSQTVGNHKPLLRFGSVLQILLVYWMLVGGLVGVVKMVHKSFGDSAVST</sequence>
<evidence type="ECO:0000256" key="1">
    <source>
        <dbReference type="SAM" id="Phobius"/>
    </source>
</evidence>
<name>A0A8J5IDR4_9STRA</name>
<keyword evidence="1" id="KW-0472">Membrane</keyword>
<keyword evidence="4" id="KW-1185">Reference proteome</keyword>
<organism evidence="3 4">
    <name type="scientific">Phytophthora aleatoria</name>
    <dbReference type="NCBI Taxonomy" id="2496075"/>
    <lineage>
        <taxon>Eukaryota</taxon>
        <taxon>Sar</taxon>
        <taxon>Stramenopiles</taxon>
        <taxon>Oomycota</taxon>
        <taxon>Peronosporomycetes</taxon>
        <taxon>Peronosporales</taxon>
        <taxon>Peronosporaceae</taxon>
        <taxon>Phytophthora</taxon>
    </lineage>
</organism>
<protein>
    <recommendedName>
        <fullName evidence="5">RxLR effector protein</fullName>
    </recommendedName>
</protein>
<feature type="chain" id="PRO_5035283072" description="RxLR effector protein" evidence="2">
    <location>
        <begin position="25"/>
        <end position="125"/>
    </location>
</feature>
<feature type="signal peptide" evidence="2">
    <location>
        <begin position="1"/>
        <end position="24"/>
    </location>
</feature>
<evidence type="ECO:0000256" key="2">
    <source>
        <dbReference type="SAM" id="SignalP"/>
    </source>
</evidence>
<dbReference type="AlphaFoldDB" id="A0A8J5IDR4"/>
<dbReference type="Proteomes" id="UP000709295">
    <property type="component" value="Unassembled WGS sequence"/>
</dbReference>
<keyword evidence="1" id="KW-0812">Transmembrane</keyword>
<comment type="caution">
    <text evidence="3">The sequence shown here is derived from an EMBL/GenBank/DDBJ whole genome shotgun (WGS) entry which is preliminary data.</text>
</comment>
<dbReference type="EMBL" id="JAENGY010001748">
    <property type="protein sequence ID" value="KAG6947168.1"/>
    <property type="molecule type" value="Genomic_DNA"/>
</dbReference>
<evidence type="ECO:0000313" key="4">
    <source>
        <dbReference type="Proteomes" id="UP000709295"/>
    </source>
</evidence>
<keyword evidence="1" id="KW-1133">Transmembrane helix</keyword>
<evidence type="ECO:0000313" key="3">
    <source>
        <dbReference type="EMBL" id="KAG6947168.1"/>
    </source>
</evidence>
<gene>
    <name evidence="3" type="ORF">JG688_00015655</name>
</gene>
<keyword evidence="2" id="KW-0732">Signal</keyword>
<evidence type="ECO:0008006" key="5">
    <source>
        <dbReference type="Google" id="ProtNLM"/>
    </source>
</evidence>